<evidence type="ECO:0000259" key="4">
    <source>
        <dbReference type="PROSITE" id="PS50048"/>
    </source>
</evidence>
<dbReference type="SUPFAM" id="SSF57701">
    <property type="entry name" value="Zn2/Cys6 DNA-binding domain"/>
    <property type="match status" value="1"/>
</dbReference>
<dbReference type="InterPro" id="IPR036864">
    <property type="entry name" value="Zn2-C6_fun-type_DNA-bd_sf"/>
</dbReference>
<dbReference type="PANTHER" id="PTHR37919">
    <property type="entry name" value="PROTEIN CBG05606"/>
    <property type="match status" value="1"/>
</dbReference>
<dbReference type="Gene3D" id="4.10.240.10">
    <property type="entry name" value="Zn(2)-C6 fungal-type DNA-binding domain"/>
    <property type="match status" value="1"/>
</dbReference>
<dbReference type="CDD" id="cd00067">
    <property type="entry name" value="GAL4"/>
    <property type="match status" value="1"/>
</dbReference>
<evidence type="ECO:0000256" key="1">
    <source>
        <dbReference type="ARBA" id="ARBA00023242"/>
    </source>
</evidence>
<dbReference type="InterPro" id="IPR001138">
    <property type="entry name" value="Zn2Cys6_DnaBD"/>
</dbReference>
<dbReference type="GO" id="GO:0008270">
    <property type="term" value="F:zinc ion binding"/>
    <property type="evidence" value="ECO:0007669"/>
    <property type="project" value="InterPro"/>
</dbReference>
<feature type="domain" description="Zn(2)-C6 fungal-type" evidence="4">
    <location>
        <begin position="7"/>
        <end position="39"/>
    </location>
</feature>
<evidence type="ECO:0000256" key="2">
    <source>
        <dbReference type="SAM" id="MobiDB-lite"/>
    </source>
</evidence>
<keyword evidence="3" id="KW-0472">Membrane</keyword>
<feature type="transmembrane region" description="Helical" evidence="3">
    <location>
        <begin position="1511"/>
        <end position="1532"/>
    </location>
</feature>
<gene>
    <name evidence="7" type="ORF">FUG_LOCUS323968</name>
    <name evidence="6" type="ORF">MDCFG202_LOCUS409181</name>
</gene>
<dbReference type="Gene3D" id="1.25.40.10">
    <property type="entry name" value="Tetratricopeptide repeat domain"/>
    <property type="match status" value="1"/>
</dbReference>
<dbReference type="PROSITE" id="PS50048">
    <property type="entry name" value="ZN2_CY6_FUNGAL_2"/>
    <property type="match status" value="1"/>
</dbReference>
<dbReference type="GO" id="GO:0000981">
    <property type="term" value="F:DNA-binding transcription factor activity, RNA polymerase II-specific"/>
    <property type="evidence" value="ECO:0007669"/>
    <property type="project" value="InterPro"/>
</dbReference>
<dbReference type="PANTHER" id="PTHR37919:SF2">
    <property type="entry name" value="EXPERA DOMAIN-CONTAINING PROTEIN"/>
    <property type="match status" value="1"/>
</dbReference>
<keyword evidence="3" id="KW-0812">Transmembrane</keyword>
<evidence type="ECO:0000256" key="3">
    <source>
        <dbReference type="SAM" id="Phobius"/>
    </source>
</evidence>
<reference evidence="7" key="1">
    <citation type="submission" date="2019-04" db="EMBL/GenBank/DDBJ databases">
        <authorList>
            <person name="Melise S."/>
            <person name="Noan J."/>
            <person name="Okalmin O."/>
        </authorList>
    </citation>
    <scope>NUCLEOTIDE SEQUENCE</scope>
    <source>
        <strain evidence="7">FN9</strain>
    </source>
</reference>
<organism evidence="7">
    <name type="scientific">Gibberella zeae</name>
    <name type="common">Wheat head blight fungus</name>
    <name type="synonym">Fusarium graminearum</name>
    <dbReference type="NCBI Taxonomy" id="5518"/>
    <lineage>
        <taxon>Eukaryota</taxon>
        <taxon>Fungi</taxon>
        <taxon>Dikarya</taxon>
        <taxon>Ascomycota</taxon>
        <taxon>Pezizomycotina</taxon>
        <taxon>Sordariomycetes</taxon>
        <taxon>Hypocreomycetidae</taxon>
        <taxon>Hypocreales</taxon>
        <taxon>Nectriaceae</taxon>
        <taxon>Fusarium</taxon>
    </lineage>
</organism>
<sequence>MKKRSRACEACQALKVKCEFPSPDSSTCERCTRFTITCVPAARKLQRDRIAELEDQVKSLQERLDGQAVPSYAASTRATSVFSTEGNWSTTNTPSDLGFLDAHLDYDSQLKSLKACSTIAAQFWYLIPPVDSNSAPSRLDSMRTETPIKLMAMLAVAPSKAEIDPQTQEELRTKTLEIIGKAAVGLKSPSVDLIQTALVMGLWIRPSLNMNHGNPIQLVFIAHDLGVELGLGGSELQTSAPAWFFRIQGPPTLEMQKTWLACWMTSTMAALGLRRAHVFDWGRSHYEAFRALEADSSEPLFLEMLHTARLHARIATGLELCNVHAFHDVDSDIVAATRVQTYNDLNALNSRPLAHNVQLRFWRMLAAIYVNEPVLHTATNKILFGSPYLAERIGVHDFARPAQVTPTTAAALISLVEACHLTIDTVLEMDPSLMLSLPSLCFGPAVSYTLSILVKVFVAVSAPGNTYSQILTRQTLHVREAMRKLISIKERLLQLDPHMGSWITRIIGSVEWLGVWLDDYEGIIEHDTFTMKFLNLAALATAVVAQNDLASIIASQPDLSTLAELLALVPDIAETLVSATNITIFAPTNKAFDSVPRDIPEGEAISQKNDTIAIGALLSNHVFKGYYPAKVASDIPVFVQSLLDSSFVNYRQPFGNFTGGQYNGIVKDGDDVVVISGEETLSYVTEADIKIGDSVIVHKVDTVLSFGAPLQLFTRRDNLLNFNAAANAADLPYNLGNIGSDESGLLNISDFTVFVPNDPAFENIGSVLAGADLETLQQVLKYHFVDDVLFSTDLANVSVPSFQGADLTFTVAEDGSAWVNGAKILFTNVLLFNGVAHIIDTVLNPADDPFDRADIKPAADAADRLAFPSATPVSKLPFSVITYVGETGTYTTPELLRTLQAIDTDALATATATTTSDAGESASTPTGDVTPVVNGANTKVVAGGAGLFAIASMRAPLRASSSWSVTARRVASWSLFIFLCYWSAEWLSDHRSTLSQLGPLSTVPVRLYQNMVSAARPFSSSSFRPQEPILNMGSRERNLESLKEHLTYDKLESLRSFWFEHLPQDTDRIIAGPEYQKRWFVSDKQFDDVCVPILESIRTAGVTSGQELLSIVKPRDSLDWLSLIILLDQIPRNSYRGDKASVCFTYFDPLAVQVSLKAIAQGIPDKAPEIRWVFSHRNWFYMPLMHSEDLSAHDEAVLAFKRMNEDILSLTTGTGGGDEYERKAREVVQSDPDKAKTVGQTSLKFEERHRVIIERFGRYPHRNKVLGREMSHFFISISLPTKIFTRYKHSSKMVTTRASSRGASVGPEFAPEFHTELPTIPSTPSTRKRSAKAASSSSTTTASAKKRRLSVQEPKKWHHAPSTATVLWLAISLPLVAWDSGYVLGRPHTMPGGAYQWPLYMPYALYGQVDHVYGLKAWESKNGFTGAQTALNIVEMLMYLVYLWMIWRRADKTTNKKEKKRRTVSGRSGALAVLIGFSAAVMTLSKTVLYWAHEYFSEFSNISHNTPVDILTLWVIPNGFWIILPTYMVYAFGRDIVDGLTLASGQPVKQRTE</sequence>
<dbReference type="Pfam" id="PF02469">
    <property type="entry name" value="Fasciclin"/>
    <property type="match status" value="2"/>
</dbReference>
<name>A0A4E9E3J1_GIBZA</name>
<dbReference type="Gene3D" id="1.20.58.320">
    <property type="entry name" value="TPR-like"/>
    <property type="match status" value="1"/>
</dbReference>
<keyword evidence="3" id="KW-1133">Transmembrane helix</keyword>
<evidence type="ECO:0000313" key="7">
    <source>
        <dbReference type="EMBL" id="VIO58951.1"/>
    </source>
</evidence>
<dbReference type="PROSITE" id="PS50213">
    <property type="entry name" value="FAS1"/>
    <property type="match status" value="2"/>
</dbReference>
<dbReference type="InterPro" id="IPR000782">
    <property type="entry name" value="FAS1_domain"/>
</dbReference>
<dbReference type="InterPro" id="IPR036378">
    <property type="entry name" value="FAS1_dom_sf"/>
</dbReference>
<reference evidence="6" key="2">
    <citation type="submission" date="2021-03" db="EMBL/GenBank/DDBJ databases">
        <authorList>
            <person name="Alouane T."/>
            <person name="Langin T."/>
            <person name="Bonhomme L."/>
        </authorList>
    </citation>
    <scope>NUCLEOTIDE SEQUENCE</scope>
    <source>
        <strain evidence="6">MDC_Fg202</strain>
    </source>
</reference>
<keyword evidence="1" id="KW-0539">Nucleus</keyword>
<dbReference type="Gene3D" id="2.30.180.10">
    <property type="entry name" value="FAS1 domain"/>
    <property type="match status" value="2"/>
</dbReference>
<dbReference type="EMBL" id="CAJPIJ010000159">
    <property type="protein sequence ID" value="CAG1996086.1"/>
    <property type="molecule type" value="Genomic_DNA"/>
</dbReference>
<feature type="region of interest" description="Disordered" evidence="2">
    <location>
        <begin position="1297"/>
        <end position="1356"/>
    </location>
</feature>
<evidence type="ECO:0000313" key="6">
    <source>
        <dbReference type="EMBL" id="CAG1996086.1"/>
    </source>
</evidence>
<proteinExistence type="predicted"/>
<evidence type="ECO:0008006" key="8">
    <source>
        <dbReference type="Google" id="ProtNLM"/>
    </source>
</evidence>
<feature type="domain" description="FAS1" evidence="5">
    <location>
        <begin position="706"/>
        <end position="843"/>
    </location>
</feature>
<dbReference type="SUPFAM" id="SSF48452">
    <property type="entry name" value="TPR-like"/>
    <property type="match status" value="1"/>
</dbReference>
<feature type="compositionally biased region" description="Low complexity" evidence="2">
    <location>
        <begin position="1332"/>
        <end position="1343"/>
    </location>
</feature>
<feature type="domain" description="FAS1" evidence="5">
    <location>
        <begin position="546"/>
        <end position="704"/>
    </location>
</feature>
<dbReference type="SMART" id="SM00066">
    <property type="entry name" value="GAL4"/>
    <property type="match status" value="1"/>
</dbReference>
<accession>A0A4E9E3J1</accession>
<dbReference type="Proteomes" id="UP000746612">
    <property type="component" value="Unassembled WGS sequence"/>
</dbReference>
<dbReference type="InterPro" id="IPR011990">
    <property type="entry name" value="TPR-like_helical_dom_sf"/>
</dbReference>
<dbReference type="EMBL" id="CAAKMV010000136">
    <property type="protein sequence ID" value="VIO58951.1"/>
    <property type="molecule type" value="Genomic_DNA"/>
</dbReference>
<feature type="transmembrane region" description="Helical" evidence="3">
    <location>
        <begin position="1468"/>
        <end position="1491"/>
    </location>
</feature>
<dbReference type="Pfam" id="PF06041">
    <property type="entry name" value="DUF924"/>
    <property type="match status" value="1"/>
</dbReference>
<protein>
    <recommendedName>
        <fullName evidence="8">Zn(2)-C6 fungal-type domain-containing protein</fullName>
    </recommendedName>
</protein>
<evidence type="ECO:0000259" key="5">
    <source>
        <dbReference type="PROSITE" id="PS50213"/>
    </source>
</evidence>
<dbReference type="SUPFAM" id="SSF82153">
    <property type="entry name" value="FAS1 domain"/>
    <property type="match status" value="2"/>
</dbReference>
<dbReference type="InterPro" id="IPR010323">
    <property type="entry name" value="DUF924"/>
</dbReference>
<dbReference type="SMART" id="SM00554">
    <property type="entry name" value="FAS1"/>
    <property type="match status" value="2"/>
</dbReference>
<feature type="transmembrane region" description="Helical" evidence="3">
    <location>
        <begin position="1429"/>
        <end position="1447"/>
    </location>
</feature>